<dbReference type="InterPro" id="IPR001214">
    <property type="entry name" value="SET_dom"/>
</dbReference>
<dbReference type="STRING" id="126957.T1IQT2"/>
<dbReference type="InterPro" id="IPR050331">
    <property type="entry name" value="Zinc_finger"/>
</dbReference>
<dbReference type="Pfam" id="PF12874">
    <property type="entry name" value="zf-met"/>
    <property type="match status" value="1"/>
</dbReference>
<sequence length="372" mass="42302">MESSRLDQATSSGVKETNSDGETGVESLSTMHRSLTNESFVHELLNRRENRSHEIEIDPRKTDHVKSEDSKTIQITSDILQHALYGKRTIVTDDEVLLLPNLANIPDEVRLSPSRIPGQTLGVFSNTWICEGTKMGPISGKILKTTETASDNCWAWEVFDLSNDGQLVHIVDASDEKTRCWLHYVNCARHEQEQNLEINIPPNQELLVWYGTSQRLYLGVPGIGVVPVTDTKQRIGDAVTATNSTTTINTNNSNLHCVLCQRGFNSRSNLRSHMRTHTLERPFVCRFCHRRFSQSSTLRNHVRLHTGPLVDRCDTDFRVKSPTSVWYATAHIHNWLGYGRIKKVRDIGLLLPLAKIYDIRFFYFSIGCFSKH</sequence>
<evidence type="ECO:0000256" key="4">
    <source>
        <dbReference type="SAM" id="MobiDB-lite"/>
    </source>
</evidence>
<dbReference type="Gene3D" id="3.30.160.60">
    <property type="entry name" value="Classic Zinc Finger"/>
    <property type="match status" value="2"/>
</dbReference>
<dbReference type="InterPro" id="IPR036236">
    <property type="entry name" value="Znf_C2H2_sf"/>
</dbReference>
<dbReference type="EMBL" id="JH431313">
    <property type="status" value="NOT_ANNOTATED_CDS"/>
    <property type="molecule type" value="Genomic_DNA"/>
</dbReference>
<proteinExistence type="predicted"/>
<feature type="region of interest" description="Disordered" evidence="4">
    <location>
        <begin position="1"/>
        <end position="32"/>
    </location>
</feature>
<name>T1IQT2_STRMM</name>
<evidence type="ECO:0000256" key="3">
    <source>
        <dbReference type="PROSITE-ProRule" id="PRU00042"/>
    </source>
</evidence>
<dbReference type="InterPro" id="IPR013087">
    <property type="entry name" value="Znf_C2H2_type"/>
</dbReference>
<dbReference type="OMA" id="EHQKKND"/>
<keyword evidence="3" id="KW-0863">Zinc-finger</keyword>
<dbReference type="PROSITE" id="PS00028">
    <property type="entry name" value="ZINC_FINGER_C2H2_1"/>
    <property type="match status" value="2"/>
</dbReference>
<dbReference type="FunFam" id="3.30.160.60:FF:000501">
    <property type="entry name" value="PR domain zinc finger protein 12"/>
    <property type="match status" value="1"/>
</dbReference>
<dbReference type="GO" id="GO:0022008">
    <property type="term" value="P:neurogenesis"/>
    <property type="evidence" value="ECO:0007669"/>
    <property type="project" value="TreeGrafter"/>
</dbReference>
<keyword evidence="3" id="KW-0479">Metal-binding</keyword>
<keyword evidence="3" id="KW-0862">Zinc</keyword>
<evidence type="ECO:0000259" key="5">
    <source>
        <dbReference type="PROSITE" id="PS50157"/>
    </source>
</evidence>
<dbReference type="AlphaFoldDB" id="T1IQT2"/>
<dbReference type="GO" id="GO:0008270">
    <property type="term" value="F:zinc ion binding"/>
    <property type="evidence" value="ECO:0007669"/>
    <property type="project" value="UniProtKB-KW"/>
</dbReference>
<dbReference type="SMART" id="SM00355">
    <property type="entry name" value="ZnF_C2H2"/>
    <property type="match status" value="2"/>
</dbReference>
<feature type="domain" description="C2H2-type" evidence="5">
    <location>
        <begin position="255"/>
        <end position="282"/>
    </location>
</feature>
<keyword evidence="7" id="KW-1185">Reference proteome</keyword>
<dbReference type="GO" id="GO:0008170">
    <property type="term" value="F:N-methyltransferase activity"/>
    <property type="evidence" value="ECO:0007669"/>
    <property type="project" value="UniProtKB-ARBA"/>
</dbReference>
<dbReference type="InterPro" id="IPR046341">
    <property type="entry name" value="SET_dom_sf"/>
</dbReference>
<reference evidence="7" key="1">
    <citation type="submission" date="2011-05" db="EMBL/GenBank/DDBJ databases">
        <authorList>
            <person name="Richards S.R."/>
            <person name="Qu J."/>
            <person name="Jiang H."/>
            <person name="Jhangiani S.N."/>
            <person name="Agravi P."/>
            <person name="Goodspeed R."/>
            <person name="Gross S."/>
            <person name="Mandapat C."/>
            <person name="Jackson L."/>
            <person name="Mathew T."/>
            <person name="Pu L."/>
            <person name="Thornton R."/>
            <person name="Saada N."/>
            <person name="Wilczek-Boney K.B."/>
            <person name="Lee S."/>
            <person name="Kovar C."/>
            <person name="Wu Y."/>
            <person name="Scherer S.E."/>
            <person name="Worley K.C."/>
            <person name="Muzny D.M."/>
            <person name="Gibbs R."/>
        </authorList>
    </citation>
    <scope>NUCLEOTIDE SEQUENCE</scope>
    <source>
        <strain evidence="7">Brora</strain>
    </source>
</reference>
<keyword evidence="2" id="KW-0804">Transcription</keyword>
<dbReference type="Pfam" id="PF00096">
    <property type="entry name" value="zf-C2H2"/>
    <property type="match status" value="1"/>
</dbReference>
<keyword evidence="1" id="KW-0805">Transcription regulation</keyword>
<feature type="domain" description="C2H2-type" evidence="5">
    <location>
        <begin position="283"/>
        <end position="307"/>
    </location>
</feature>
<dbReference type="GO" id="GO:1990226">
    <property type="term" value="F:histone methyltransferase binding"/>
    <property type="evidence" value="ECO:0007669"/>
    <property type="project" value="TreeGrafter"/>
</dbReference>
<evidence type="ECO:0000256" key="1">
    <source>
        <dbReference type="ARBA" id="ARBA00023015"/>
    </source>
</evidence>
<evidence type="ECO:0000313" key="7">
    <source>
        <dbReference type="Proteomes" id="UP000014500"/>
    </source>
</evidence>
<reference evidence="6" key="2">
    <citation type="submission" date="2015-02" db="UniProtKB">
        <authorList>
            <consortium name="EnsemblMetazoa"/>
        </authorList>
    </citation>
    <scope>IDENTIFICATION</scope>
</reference>
<dbReference type="eggNOG" id="KOG2461">
    <property type="taxonomic scope" value="Eukaryota"/>
</dbReference>
<dbReference type="SUPFAM" id="SSF57667">
    <property type="entry name" value="beta-beta-alpha zinc fingers"/>
    <property type="match status" value="1"/>
</dbReference>
<organism evidence="6 7">
    <name type="scientific">Strigamia maritima</name>
    <name type="common">European centipede</name>
    <name type="synonym">Geophilus maritimus</name>
    <dbReference type="NCBI Taxonomy" id="126957"/>
    <lineage>
        <taxon>Eukaryota</taxon>
        <taxon>Metazoa</taxon>
        <taxon>Ecdysozoa</taxon>
        <taxon>Arthropoda</taxon>
        <taxon>Myriapoda</taxon>
        <taxon>Chilopoda</taxon>
        <taxon>Pleurostigmophora</taxon>
        <taxon>Geophilomorpha</taxon>
        <taxon>Linotaeniidae</taxon>
        <taxon>Strigamia</taxon>
    </lineage>
</organism>
<dbReference type="GO" id="GO:0008276">
    <property type="term" value="F:protein methyltransferase activity"/>
    <property type="evidence" value="ECO:0007669"/>
    <property type="project" value="UniProtKB-ARBA"/>
</dbReference>
<dbReference type="PROSITE" id="PS50157">
    <property type="entry name" value="ZINC_FINGER_C2H2_2"/>
    <property type="match status" value="2"/>
</dbReference>
<dbReference type="Proteomes" id="UP000014500">
    <property type="component" value="Unassembled WGS sequence"/>
</dbReference>
<dbReference type="PANTHER" id="PTHR16515:SF20">
    <property type="entry name" value="PR DOMAIN ZINC FINGER PROTEIN 12"/>
    <property type="match status" value="1"/>
</dbReference>
<dbReference type="Pfam" id="PF21549">
    <property type="entry name" value="PRDM2_PR"/>
    <property type="match status" value="1"/>
</dbReference>
<dbReference type="PhylomeDB" id="T1IQT2"/>
<dbReference type="GO" id="GO:0008757">
    <property type="term" value="F:S-adenosylmethionine-dependent methyltransferase activity"/>
    <property type="evidence" value="ECO:0007669"/>
    <property type="project" value="UniProtKB-ARBA"/>
</dbReference>
<accession>T1IQT2</accession>
<dbReference type="HOGENOM" id="CLU_745111_0_0_1"/>
<dbReference type="PANTHER" id="PTHR16515">
    <property type="entry name" value="PR DOMAIN ZINC FINGER PROTEIN"/>
    <property type="match status" value="1"/>
</dbReference>
<evidence type="ECO:0000256" key="2">
    <source>
        <dbReference type="ARBA" id="ARBA00023163"/>
    </source>
</evidence>
<dbReference type="EnsemblMetazoa" id="SMAR003406-RA">
    <property type="protein sequence ID" value="SMAR003406-PA"/>
    <property type="gene ID" value="SMAR003406"/>
</dbReference>
<feature type="compositionally biased region" description="Polar residues" evidence="4">
    <location>
        <begin position="1"/>
        <end position="16"/>
    </location>
</feature>
<dbReference type="SUPFAM" id="SSF82199">
    <property type="entry name" value="SET domain"/>
    <property type="match status" value="1"/>
</dbReference>
<evidence type="ECO:0000313" key="6">
    <source>
        <dbReference type="EnsemblMetazoa" id="SMAR003406-PA"/>
    </source>
</evidence>
<dbReference type="GO" id="GO:0005634">
    <property type="term" value="C:nucleus"/>
    <property type="evidence" value="ECO:0007669"/>
    <property type="project" value="TreeGrafter"/>
</dbReference>
<dbReference type="GO" id="GO:0010468">
    <property type="term" value="P:regulation of gene expression"/>
    <property type="evidence" value="ECO:0007669"/>
    <property type="project" value="TreeGrafter"/>
</dbReference>
<protein>
    <recommendedName>
        <fullName evidence="5">C2H2-type domain-containing protein</fullName>
    </recommendedName>
</protein>
<dbReference type="Gene3D" id="2.170.270.10">
    <property type="entry name" value="SET domain"/>
    <property type="match status" value="1"/>
</dbReference>